<keyword evidence="3" id="KW-1185">Reference proteome</keyword>
<evidence type="ECO:0000256" key="1">
    <source>
        <dbReference type="SAM" id="Phobius"/>
    </source>
</evidence>
<comment type="caution">
    <text evidence="2">The sequence shown here is derived from an EMBL/GenBank/DDBJ whole genome shotgun (WGS) entry which is preliminary data.</text>
</comment>
<dbReference type="EMBL" id="JAUJYO010000016">
    <property type="protein sequence ID" value="KAK1294188.1"/>
    <property type="molecule type" value="Genomic_DNA"/>
</dbReference>
<sequence>MQKLSKLSSFSISEDHVISISIDASSFLTDSYQQDCSPMPERYEEGSGMLTTYVICAFALIANQIVYAFRYSTFFAKFEAHVSRRTLSGGTTLLWSPLLFL</sequence>
<name>A0AAV9D208_ACOCL</name>
<keyword evidence="1" id="KW-0472">Membrane</keyword>
<reference evidence="2" key="2">
    <citation type="submission" date="2023-06" db="EMBL/GenBank/DDBJ databases">
        <authorList>
            <person name="Ma L."/>
            <person name="Liu K.-W."/>
            <person name="Li Z."/>
            <person name="Hsiao Y.-Y."/>
            <person name="Qi Y."/>
            <person name="Fu T."/>
            <person name="Tang G."/>
            <person name="Zhang D."/>
            <person name="Sun W.-H."/>
            <person name="Liu D.-K."/>
            <person name="Li Y."/>
            <person name="Chen G.-Z."/>
            <person name="Liu X.-D."/>
            <person name="Liao X.-Y."/>
            <person name="Jiang Y.-T."/>
            <person name="Yu X."/>
            <person name="Hao Y."/>
            <person name="Huang J."/>
            <person name="Zhao X.-W."/>
            <person name="Ke S."/>
            <person name="Chen Y.-Y."/>
            <person name="Wu W.-L."/>
            <person name="Hsu J.-L."/>
            <person name="Lin Y.-F."/>
            <person name="Huang M.-D."/>
            <person name="Li C.-Y."/>
            <person name="Huang L."/>
            <person name="Wang Z.-W."/>
            <person name="Zhao X."/>
            <person name="Zhong W.-Y."/>
            <person name="Peng D.-H."/>
            <person name="Ahmad S."/>
            <person name="Lan S."/>
            <person name="Zhang J.-S."/>
            <person name="Tsai W.-C."/>
            <person name="Van De Peer Y."/>
            <person name="Liu Z.-J."/>
        </authorList>
    </citation>
    <scope>NUCLEOTIDE SEQUENCE</scope>
    <source>
        <strain evidence="2">CP</strain>
        <tissue evidence="2">Leaves</tissue>
    </source>
</reference>
<feature type="transmembrane region" description="Helical" evidence="1">
    <location>
        <begin position="50"/>
        <end position="69"/>
    </location>
</feature>
<accession>A0AAV9D208</accession>
<keyword evidence="1" id="KW-0812">Transmembrane</keyword>
<evidence type="ECO:0000313" key="3">
    <source>
        <dbReference type="Proteomes" id="UP001180020"/>
    </source>
</evidence>
<reference evidence="2" key="1">
    <citation type="journal article" date="2023" name="Nat. Commun.">
        <title>Diploid and tetraploid genomes of Acorus and the evolution of monocots.</title>
        <authorList>
            <person name="Ma L."/>
            <person name="Liu K.W."/>
            <person name="Li Z."/>
            <person name="Hsiao Y.Y."/>
            <person name="Qi Y."/>
            <person name="Fu T."/>
            <person name="Tang G.D."/>
            <person name="Zhang D."/>
            <person name="Sun W.H."/>
            <person name="Liu D.K."/>
            <person name="Li Y."/>
            <person name="Chen G.Z."/>
            <person name="Liu X.D."/>
            <person name="Liao X.Y."/>
            <person name="Jiang Y.T."/>
            <person name="Yu X."/>
            <person name="Hao Y."/>
            <person name="Huang J."/>
            <person name="Zhao X.W."/>
            <person name="Ke S."/>
            <person name="Chen Y.Y."/>
            <person name="Wu W.L."/>
            <person name="Hsu J.L."/>
            <person name="Lin Y.F."/>
            <person name="Huang M.D."/>
            <person name="Li C.Y."/>
            <person name="Huang L."/>
            <person name="Wang Z.W."/>
            <person name="Zhao X."/>
            <person name="Zhong W.Y."/>
            <person name="Peng D.H."/>
            <person name="Ahmad S."/>
            <person name="Lan S."/>
            <person name="Zhang J.S."/>
            <person name="Tsai W.C."/>
            <person name="Van de Peer Y."/>
            <person name="Liu Z.J."/>
        </authorList>
    </citation>
    <scope>NUCLEOTIDE SEQUENCE</scope>
    <source>
        <strain evidence="2">CP</strain>
    </source>
</reference>
<dbReference type="Proteomes" id="UP001180020">
    <property type="component" value="Unassembled WGS sequence"/>
</dbReference>
<protein>
    <submittedName>
        <fullName evidence="2">Uncharacterized protein</fullName>
    </submittedName>
</protein>
<evidence type="ECO:0000313" key="2">
    <source>
        <dbReference type="EMBL" id="KAK1294188.1"/>
    </source>
</evidence>
<proteinExistence type="predicted"/>
<keyword evidence="1" id="KW-1133">Transmembrane helix</keyword>
<gene>
    <name evidence="2" type="ORF">QJS10_CPA16g01314</name>
</gene>
<organism evidence="2 3">
    <name type="scientific">Acorus calamus</name>
    <name type="common">Sweet flag</name>
    <dbReference type="NCBI Taxonomy" id="4465"/>
    <lineage>
        <taxon>Eukaryota</taxon>
        <taxon>Viridiplantae</taxon>
        <taxon>Streptophyta</taxon>
        <taxon>Embryophyta</taxon>
        <taxon>Tracheophyta</taxon>
        <taxon>Spermatophyta</taxon>
        <taxon>Magnoliopsida</taxon>
        <taxon>Liliopsida</taxon>
        <taxon>Acoraceae</taxon>
        <taxon>Acorus</taxon>
    </lineage>
</organism>
<dbReference type="AlphaFoldDB" id="A0AAV9D208"/>